<evidence type="ECO:0000256" key="5">
    <source>
        <dbReference type="SAM" id="Phobius"/>
    </source>
</evidence>
<accession>A0A6P4Y1P2</accession>
<dbReference type="Proteomes" id="UP000515135">
    <property type="component" value="Unplaced"/>
</dbReference>
<evidence type="ECO:0000313" key="7">
    <source>
        <dbReference type="Proteomes" id="UP000515135"/>
    </source>
</evidence>
<dbReference type="KEGG" id="bbel:109468917"/>
<keyword evidence="2 6" id="KW-0732">Signal</keyword>
<evidence type="ECO:0000256" key="4">
    <source>
        <dbReference type="SAM" id="MobiDB-lite"/>
    </source>
</evidence>
<dbReference type="PANTHER" id="PTHR24366">
    <property type="entry name" value="IG(IMMUNOGLOBULIN) AND LRR(LEUCINE RICH REPEAT) DOMAINS"/>
    <property type="match status" value="1"/>
</dbReference>
<feature type="compositionally biased region" description="Acidic residues" evidence="4">
    <location>
        <begin position="866"/>
        <end position="880"/>
    </location>
</feature>
<protein>
    <submittedName>
        <fullName evidence="8">Uncharacterized protein LOC109468917</fullName>
    </submittedName>
</protein>
<gene>
    <name evidence="8" type="primary">LOC109468917</name>
</gene>
<feature type="chain" id="PRO_5027893530" evidence="6">
    <location>
        <begin position="24"/>
        <end position="906"/>
    </location>
</feature>
<dbReference type="RefSeq" id="XP_019622860.1">
    <property type="nucleotide sequence ID" value="XM_019767301.1"/>
</dbReference>
<feature type="transmembrane region" description="Helical" evidence="5">
    <location>
        <begin position="479"/>
        <end position="498"/>
    </location>
</feature>
<feature type="region of interest" description="Disordered" evidence="4">
    <location>
        <begin position="546"/>
        <end position="615"/>
    </location>
</feature>
<dbReference type="AlphaFoldDB" id="A0A6P4Y1P2"/>
<reference evidence="8" key="1">
    <citation type="submission" date="2025-08" db="UniProtKB">
        <authorList>
            <consortium name="RefSeq"/>
        </authorList>
    </citation>
    <scope>IDENTIFICATION</scope>
    <source>
        <tissue evidence="8">Gonad</tissue>
    </source>
</reference>
<keyword evidence="1" id="KW-0433">Leucine-rich repeat</keyword>
<feature type="region of interest" description="Disordered" evidence="4">
    <location>
        <begin position="631"/>
        <end position="906"/>
    </location>
</feature>
<keyword evidence="5" id="KW-1133">Transmembrane helix</keyword>
<dbReference type="PROSITE" id="PS51450">
    <property type="entry name" value="LRR"/>
    <property type="match status" value="1"/>
</dbReference>
<evidence type="ECO:0000256" key="3">
    <source>
        <dbReference type="ARBA" id="ARBA00022737"/>
    </source>
</evidence>
<dbReference type="SMART" id="SM00369">
    <property type="entry name" value="LRR_TYP"/>
    <property type="match status" value="6"/>
</dbReference>
<dbReference type="PANTHER" id="PTHR24366:SF161">
    <property type="entry name" value="TIR DOMAIN-CONTAINING PROTEIN"/>
    <property type="match status" value="1"/>
</dbReference>
<keyword evidence="7" id="KW-1185">Reference proteome</keyword>
<dbReference type="Pfam" id="PF13855">
    <property type="entry name" value="LRR_8"/>
    <property type="match status" value="1"/>
</dbReference>
<dbReference type="SUPFAM" id="SSF52058">
    <property type="entry name" value="L domain-like"/>
    <property type="match status" value="1"/>
</dbReference>
<feature type="compositionally biased region" description="Low complexity" evidence="4">
    <location>
        <begin position="703"/>
        <end position="717"/>
    </location>
</feature>
<name>A0A6P4Y1P2_BRABE</name>
<proteinExistence type="predicted"/>
<dbReference type="GeneID" id="109468917"/>
<evidence type="ECO:0000256" key="1">
    <source>
        <dbReference type="ARBA" id="ARBA00022614"/>
    </source>
</evidence>
<evidence type="ECO:0000256" key="6">
    <source>
        <dbReference type="SAM" id="SignalP"/>
    </source>
</evidence>
<feature type="compositionally biased region" description="Basic and acidic residues" evidence="4">
    <location>
        <begin position="561"/>
        <end position="585"/>
    </location>
</feature>
<dbReference type="InterPro" id="IPR001611">
    <property type="entry name" value="Leu-rich_rpt"/>
</dbReference>
<dbReference type="Gene3D" id="3.80.10.10">
    <property type="entry name" value="Ribonuclease Inhibitor"/>
    <property type="match status" value="1"/>
</dbReference>
<evidence type="ECO:0000256" key="2">
    <source>
        <dbReference type="ARBA" id="ARBA00022729"/>
    </source>
</evidence>
<dbReference type="OrthoDB" id="676979at2759"/>
<keyword evidence="3" id="KW-0677">Repeat</keyword>
<organism evidence="7 8">
    <name type="scientific">Branchiostoma belcheri</name>
    <name type="common">Amphioxus</name>
    <dbReference type="NCBI Taxonomy" id="7741"/>
    <lineage>
        <taxon>Eukaryota</taxon>
        <taxon>Metazoa</taxon>
        <taxon>Chordata</taxon>
        <taxon>Cephalochordata</taxon>
        <taxon>Leptocardii</taxon>
        <taxon>Amphioxiformes</taxon>
        <taxon>Branchiostomatidae</taxon>
        <taxon>Branchiostoma</taxon>
    </lineage>
</organism>
<evidence type="ECO:0000313" key="8">
    <source>
        <dbReference type="RefSeq" id="XP_019622860.1"/>
    </source>
</evidence>
<sequence>MAGPQVVLRLFVLLLSCTTNTTTFRAGKKFCSGKCIYDPFVVFGRCNGVDLQVDPTVSARNLFSGCVFCENIESENNGFPPCQLPLNIDILRFSDLQVSRLTGALFANLPKLRYLLVINGTVHSIEPGTFNNTPRLNTLTISGNKLSLLAPGRFNDLHSLENLRLDSNRIAQIEAGTFLNLTALSVLVLANNQLTRLEKDYFEGLSALEFIDLQHNKIEAIEPGTFKPFTYLMALLLSGNRLTVLAGGWSTGIENLRLRLSMSNNPFRCECLPSWIPEYLSIQSPVRQADGGAVCQFPPELKGEEITDALLHGLRPCPPPRVTVSAQNGSEQAFACEVLWEEESHISWRLPGSLVLTVHAPGRYEETSSRSHLENITTRVEHNVSLEGWTTPCEAPERSGSVYSYNATCGPNFAGKTTSVLVIGQSRAAQWNNQTVRCVASAPRDSFSMHDATASAVISVVEDPSLETLNTGKLQDTTWGTEVMMTASATTVVLSVLLDGPADSGTGYGGLYIVISVVCAAALAVLWGYLLVAKLCCGHTDDANAPQQGTGDGNEQQTADASDHEYATIKDEDCVSPRLDARPDNEYEEIRDDATSSAYLPHSPRASVHNKNSRKCNPHYSTKICENSPHGLYTIAENDGPEDGSMSSGTEAPSGEGDTENSSISGISAGGLSVDAGKSENGDTEGGLMSDTGEGPSGDGDTENSSISETSTETPSENGGADDTLNAERPFEDFGMSGKPTGPSGNGDAENALGAEGPSRDAGMSGNDGDGGAKGVPCTEGHAENDAAESTGRAEGLDGSGDTAEDVGVSGSADGPSGNGGAEDGIMSNSAEGPSGNDDTENTGSAEEPSRNDDDENTGTVQLPSEDGDAEDALGTEEPSENAGAEDTGTAEGHAENDDTEITGSA</sequence>
<dbReference type="InterPro" id="IPR003591">
    <property type="entry name" value="Leu-rich_rpt_typical-subtyp"/>
</dbReference>
<keyword evidence="5" id="KW-0812">Transmembrane</keyword>
<feature type="compositionally biased region" description="Polar residues" evidence="4">
    <location>
        <begin position="546"/>
        <end position="560"/>
    </location>
</feature>
<feature type="transmembrane region" description="Helical" evidence="5">
    <location>
        <begin position="510"/>
        <end position="530"/>
    </location>
</feature>
<keyword evidence="5" id="KW-0472">Membrane</keyword>
<dbReference type="InterPro" id="IPR032675">
    <property type="entry name" value="LRR_dom_sf"/>
</dbReference>
<feature type="signal peptide" evidence="6">
    <location>
        <begin position="1"/>
        <end position="23"/>
    </location>
</feature>
<feature type="compositionally biased region" description="Low complexity" evidence="4">
    <location>
        <begin position="662"/>
        <end position="673"/>
    </location>
</feature>